<feature type="region of interest" description="Disordered" evidence="1">
    <location>
        <begin position="247"/>
        <end position="302"/>
    </location>
</feature>
<protein>
    <recommendedName>
        <fullName evidence="4">SNF2 N-terminal domain-containing protein</fullName>
    </recommendedName>
</protein>
<evidence type="ECO:0000313" key="2">
    <source>
        <dbReference type="EMBL" id="KAH7313909.1"/>
    </source>
</evidence>
<dbReference type="SUPFAM" id="SSF52540">
    <property type="entry name" value="P-loop containing nucleoside triphosphate hydrolases"/>
    <property type="match status" value="1"/>
</dbReference>
<proteinExistence type="predicted"/>
<dbReference type="AlphaFoldDB" id="A0A8K0WR90"/>
<dbReference type="Gene3D" id="3.40.50.10810">
    <property type="entry name" value="Tandem AAA-ATPase domain"/>
    <property type="match status" value="1"/>
</dbReference>
<dbReference type="InterPro" id="IPR038718">
    <property type="entry name" value="SNF2-like_sf"/>
</dbReference>
<dbReference type="Proteomes" id="UP000813444">
    <property type="component" value="Unassembled WGS sequence"/>
</dbReference>
<evidence type="ECO:0000256" key="1">
    <source>
        <dbReference type="SAM" id="MobiDB-lite"/>
    </source>
</evidence>
<dbReference type="EMBL" id="JAGPNK010000009">
    <property type="protein sequence ID" value="KAH7313909.1"/>
    <property type="molecule type" value="Genomic_DNA"/>
</dbReference>
<feature type="compositionally biased region" description="Basic residues" evidence="1">
    <location>
        <begin position="285"/>
        <end position="299"/>
    </location>
</feature>
<feature type="compositionally biased region" description="Acidic residues" evidence="1">
    <location>
        <begin position="259"/>
        <end position="269"/>
    </location>
</feature>
<organism evidence="2 3">
    <name type="scientific">Stachybotrys elegans</name>
    <dbReference type="NCBI Taxonomy" id="80388"/>
    <lineage>
        <taxon>Eukaryota</taxon>
        <taxon>Fungi</taxon>
        <taxon>Dikarya</taxon>
        <taxon>Ascomycota</taxon>
        <taxon>Pezizomycotina</taxon>
        <taxon>Sordariomycetes</taxon>
        <taxon>Hypocreomycetidae</taxon>
        <taxon>Hypocreales</taxon>
        <taxon>Stachybotryaceae</taxon>
        <taxon>Stachybotrys</taxon>
    </lineage>
</organism>
<gene>
    <name evidence="2" type="ORF">B0I35DRAFT_480550</name>
</gene>
<reference evidence="2" key="1">
    <citation type="journal article" date="2021" name="Nat. Commun.">
        <title>Genetic determinants of endophytism in the Arabidopsis root mycobiome.</title>
        <authorList>
            <person name="Mesny F."/>
            <person name="Miyauchi S."/>
            <person name="Thiergart T."/>
            <person name="Pickel B."/>
            <person name="Atanasova L."/>
            <person name="Karlsson M."/>
            <person name="Huettel B."/>
            <person name="Barry K.W."/>
            <person name="Haridas S."/>
            <person name="Chen C."/>
            <person name="Bauer D."/>
            <person name="Andreopoulos W."/>
            <person name="Pangilinan J."/>
            <person name="LaButti K."/>
            <person name="Riley R."/>
            <person name="Lipzen A."/>
            <person name="Clum A."/>
            <person name="Drula E."/>
            <person name="Henrissat B."/>
            <person name="Kohler A."/>
            <person name="Grigoriev I.V."/>
            <person name="Martin F.M."/>
            <person name="Hacquard S."/>
        </authorList>
    </citation>
    <scope>NUCLEOTIDE SEQUENCE</scope>
    <source>
        <strain evidence="2">MPI-CAGE-CH-0235</strain>
    </source>
</reference>
<feature type="compositionally biased region" description="Basic and acidic residues" evidence="1">
    <location>
        <begin position="270"/>
        <end position="281"/>
    </location>
</feature>
<dbReference type="InterPro" id="IPR027417">
    <property type="entry name" value="P-loop_NTPase"/>
</dbReference>
<sequence length="318" mass="37131">MDPFLEALANRIPPAVLSDARQAVIQSDIFQSLLRAGGDKAKVFLDHKLGEFIIDYMLNNHHPNERSLSTLDITMDPRLEMAVSQLPFLHAHQKADCIRAMDTIEKMGHVIHASAYGLGKTVINLALVDVTARMMQATAYQFPDREYYPSLYITSPMAIQQTCKEARRLFPDIDLIVYYNTQEFTATEFHGLEACEFKLEMDRLFQKRHSSQTSRTLIITTFDTFREREFDPVETRFIIKERKKSPLRKRKRDDTNTPDTEEWLEDATECDGHYETREEAISRVSQRKKRRDKSIRHASRYNDLEDIDMDHLHYEQVP</sequence>
<evidence type="ECO:0008006" key="4">
    <source>
        <dbReference type="Google" id="ProtNLM"/>
    </source>
</evidence>
<dbReference type="OrthoDB" id="4986691at2759"/>
<accession>A0A8K0WR90</accession>
<name>A0A8K0WR90_9HYPO</name>
<keyword evidence="3" id="KW-1185">Reference proteome</keyword>
<evidence type="ECO:0000313" key="3">
    <source>
        <dbReference type="Proteomes" id="UP000813444"/>
    </source>
</evidence>
<comment type="caution">
    <text evidence="2">The sequence shown here is derived from an EMBL/GenBank/DDBJ whole genome shotgun (WGS) entry which is preliminary data.</text>
</comment>